<reference evidence="2 3" key="1">
    <citation type="submission" date="2017-12" db="EMBL/GenBank/DDBJ databases">
        <title>Integrating genomic resources of turbot (Scophthalmus maximus) in depth evaluation of genetic and physical mapping variation across individuals.</title>
        <authorList>
            <person name="Martinez P."/>
        </authorList>
    </citation>
    <scope>NUCLEOTIDE SEQUENCE [LARGE SCALE GENOMIC DNA]</scope>
</reference>
<accession>A0A2U9BI64</accession>
<name>A0A2U9BI64_SCOMX</name>
<dbReference type="Proteomes" id="UP000246464">
    <property type="component" value="Chromosome 7"/>
</dbReference>
<protein>
    <submittedName>
        <fullName evidence="2">Uncharacterized protein</fullName>
    </submittedName>
</protein>
<organism evidence="2 3">
    <name type="scientific">Scophthalmus maximus</name>
    <name type="common">Turbot</name>
    <name type="synonym">Psetta maxima</name>
    <dbReference type="NCBI Taxonomy" id="52904"/>
    <lineage>
        <taxon>Eukaryota</taxon>
        <taxon>Metazoa</taxon>
        <taxon>Chordata</taxon>
        <taxon>Craniata</taxon>
        <taxon>Vertebrata</taxon>
        <taxon>Euteleostomi</taxon>
        <taxon>Actinopterygii</taxon>
        <taxon>Neopterygii</taxon>
        <taxon>Teleostei</taxon>
        <taxon>Neoteleostei</taxon>
        <taxon>Acanthomorphata</taxon>
        <taxon>Carangaria</taxon>
        <taxon>Pleuronectiformes</taxon>
        <taxon>Pleuronectoidei</taxon>
        <taxon>Scophthalmidae</taxon>
        <taxon>Scophthalmus</taxon>
    </lineage>
</organism>
<dbReference type="AlphaFoldDB" id="A0A2U9BI64"/>
<gene>
    <name evidence="2" type="ORF">SMAX5B_003360</name>
</gene>
<dbReference type="EMBL" id="CP026249">
    <property type="protein sequence ID" value="AWP03611.1"/>
    <property type="molecule type" value="Genomic_DNA"/>
</dbReference>
<feature type="region of interest" description="Disordered" evidence="1">
    <location>
        <begin position="184"/>
        <end position="203"/>
    </location>
</feature>
<keyword evidence="3" id="KW-1185">Reference proteome</keyword>
<proteinExistence type="predicted"/>
<evidence type="ECO:0000313" key="2">
    <source>
        <dbReference type="EMBL" id="AWP03611.1"/>
    </source>
</evidence>
<evidence type="ECO:0000256" key="1">
    <source>
        <dbReference type="SAM" id="MobiDB-lite"/>
    </source>
</evidence>
<sequence length="232" mass="26111">MTSRMLRGHRAACKLSVIEALDCKAEHGKPSADLVSSRRPTQPQRLVPRDEILNFSLDRVKAHYSDNACSTLCWKFILIAKYFYGPDVDRIIRLKIDTRCEPSSPLQQKTQEMQSHEGALVKRVHSAGSVTWGLGLSHHSCSTPTASCFDFLRRLNRRKFSISLVNIDSCDFYLIRHRNRSSRLDAADSPTSHFEGSDESPWSFGDSHGPSVCKRCLIPVAFSDQDSFPPAD</sequence>
<evidence type="ECO:0000313" key="3">
    <source>
        <dbReference type="Proteomes" id="UP000246464"/>
    </source>
</evidence>